<feature type="signal peptide" evidence="1">
    <location>
        <begin position="1"/>
        <end position="24"/>
    </location>
</feature>
<accession>A0AA38PDT7</accession>
<evidence type="ECO:0000313" key="2">
    <source>
        <dbReference type="EMBL" id="KAJ3841087.1"/>
    </source>
</evidence>
<keyword evidence="3" id="KW-1185">Reference proteome</keyword>
<evidence type="ECO:0000313" key="3">
    <source>
        <dbReference type="Proteomes" id="UP001163846"/>
    </source>
</evidence>
<sequence>MYFIKRHTAHIIVVFLGFVSITLGAPTKAPQFVKVKFTGERKPKNFDEDVIMEKIAVQTLLYHLGSKLPGKPQLTVDR</sequence>
<dbReference type="AlphaFoldDB" id="A0AA38PDT7"/>
<dbReference type="EMBL" id="MU806052">
    <property type="protein sequence ID" value="KAJ3841087.1"/>
    <property type="molecule type" value="Genomic_DNA"/>
</dbReference>
<evidence type="ECO:0000256" key="1">
    <source>
        <dbReference type="SAM" id="SignalP"/>
    </source>
</evidence>
<gene>
    <name evidence="2" type="ORF">F5878DRAFT_611213</name>
</gene>
<proteinExistence type="predicted"/>
<reference evidence="2" key="1">
    <citation type="submission" date="2022-08" db="EMBL/GenBank/DDBJ databases">
        <authorList>
            <consortium name="DOE Joint Genome Institute"/>
            <person name="Min B."/>
            <person name="Riley R."/>
            <person name="Sierra-Patev S."/>
            <person name="Naranjo-Ortiz M."/>
            <person name="Looney B."/>
            <person name="Konkel Z."/>
            <person name="Slot J.C."/>
            <person name="Sakamoto Y."/>
            <person name="Steenwyk J.L."/>
            <person name="Rokas A."/>
            <person name="Carro J."/>
            <person name="Camarero S."/>
            <person name="Ferreira P."/>
            <person name="Molpeceres G."/>
            <person name="Ruiz-Duenas F.J."/>
            <person name="Serrano A."/>
            <person name="Henrissat B."/>
            <person name="Drula E."/>
            <person name="Hughes K.W."/>
            <person name="Mata J.L."/>
            <person name="Ishikawa N.K."/>
            <person name="Vargas-Isla R."/>
            <person name="Ushijima S."/>
            <person name="Smith C.A."/>
            <person name="Ahrendt S."/>
            <person name="Andreopoulos W."/>
            <person name="He G."/>
            <person name="Labutti K."/>
            <person name="Lipzen A."/>
            <person name="Ng V."/>
            <person name="Sandor L."/>
            <person name="Barry K."/>
            <person name="Martinez A.T."/>
            <person name="Xiao Y."/>
            <person name="Gibbons J.G."/>
            <person name="Terashima K."/>
            <person name="Hibbett D.S."/>
            <person name="Grigoriev I.V."/>
        </authorList>
    </citation>
    <scope>NUCLEOTIDE SEQUENCE</scope>
    <source>
        <strain evidence="2">TFB9207</strain>
    </source>
</reference>
<keyword evidence="1" id="KW-0732">Signal</keyword>
<feature type="chain" id="PRO_5041329968" evidence="1">
    <location>
        <begin position="25"/>
        <end position="78"/>
    </location>
</feature>
<comment type="caution">
    <text evidence="2">The sequence shown here is derived from an EMBL/GenBank/DDBJ whole genome shotgun (WGS) entry which is preliminary data.</text>
</comment>
<name>A0AA38PDT7_9AGAR</name>
<protein>
    <submittedName>
        <fullName evidence="2">Uncharacterized protein</fullName>
    </submittedName>
</protein>
<organism evidence="2 3">
    <name type="scientific">Lentinula raphanica</name>
    <dbReference type="NCBI Taxonomy" id="153919"/>
    <lineage>
        <taxon>Eukaryota</taxon>
        <taxon>Fungi</taxon>
        <taxon>Dikarya</taxon>
        <taxon>Basidiomycota</taxon>
        <taxon>Agaricomycotina</taxon>
        <taxon>Agaricomycetes</taxon>
        <taxon>Agaricomycetidae</taxon>
        <taxon>Agaricales</taxon>
        <taxon>Marasmiineae</taxon>
        <taxon>Omphalotaceae</taxon>
        <taxon>Lentinula</taxon>
    </lineage>
</organism>
<dbReference type="Proteomes" id="UP001163846">
    <property type="component" value="Unassembled WGS sequence"/>
</dbReference>